<sequence>MARRGAGPPASGIDARQLREVPTFRDYTAPLLDALRSLPDGEKAILVGHSLGGLNVALAFPEKVAAAVFLCAYMPDCTSTPGSVLVEGKRNRGQSQLDNEMKPQDAEGKLPASFMFGPQVIEQNLYQVCSKQDITLAKSVMRVGSMFLEDLQVMEPFSKDRYGSVHKVYIIGNQDRALPEEFQRWMVSNNPVDEVKEIDGADHMAMLSTPDEVVQCIVDITEK</sequence>
<gene>
    <name evidence="2" type="ORF">HU200_008702</name>
</gene>
<accession>A0A835FL50</accession>
<dbReference type="GO" id="GO:0080030">
    <property type="term" value="F:methyl indole-3-acetate esterase activity"/>
    <property type="evidence" value="ECO:0007669"/>
    <property type="project" value="TreeGrafter"/>
</dbReference>
<reference evidence="2" key="1">
    <citation type="submission" date="2020-07" db="EMBL/GenBank/DDBJ databases">
        <title>Genome sequence and genetic diversity analysis of an under-domesticated orphan crop, white fonio (Digitaria exilis).</title>
        <authorList>
            <person name="Bennetzen J.L."/>
            <person name="Chen S."/>
            <person name="Ma X."/>
            <person name="Wang X."/>
            <person name="Yssel A.E.J."/>
            <person name="Chaluvadi S.R."/>
            <person name="Johnson M."/>
            <person name="Gangashetty P."/>
            <person name="Hamidou F."/>
            <person name="Sanogo M.D."/>
            <person name="Zwaenepoel A."/>
            <person name="Wallace J."/>
            <person name="Van De Peer Y."/>
            <person name="Van Deynze A."/>
        </authorList>
    </citation>
    <scope>NUCLEOTIDE SEQUENCE</scope>
    <source>
        <tissue evidence="2">Leaves</tissue>
    </source>
</reference>
<dbReference type="AlphaFoldDB" id="A0A835FL50"/>
<dbReference type="InterPro" id="IPR045889">
    <property type="entry name" value="MES/HNL"/>
</dbReference>
<proteinExistence type="predicted"/>
<evidence type="ECO:0000259" key="1">
    <source>
        <dbReference type="Pfam" id="PF12697"/>
    </source>
</evidence>
<evidence type="ECO:0000313" key="3">
    <source>
        <dbReference type="Proteomes" id="UP000636709"/>
    </source>
</evidence>
<dbReference type="Proteomes" id="UP000636709">
    <property type="component" value="Unassembled WGS sequence"/>
</dbReference>
<dbReference type="GO" id="GO:0009696">
    <property type="term" value="P:salicylic acid metabolic process"/>
    <property type="evidence" value="ECO:0007669"/>
    <property type="project" value="TreeGrafter"/>
</dbReference>
<protein>
    <recommendedName>
        <fullName evidence="1">AB hydrolase-1 domain-containing protein</fullName>
    </recommendedName>
</protein>
<evidence type="ECO:0000313" key="2">
    <source>
        <dbReference type="EMBL" id="KAF8765327.1"/>
    </source>
</evidence>
<dbReference type="GO" id="GO:0009694">
    <property type="term" value="P:jasmonic acid metabolic process"/>
    <property type="evidence" value="ECO:0007669"/>
    <property type="project" value="TreeGrafter"/>
</dbReference>
<dbReference type="EMBL" id="JACEFO010000575">
    <property type="protein sequence ID" value="KAF8765327.1"/>
    <property type="molecule type" value="Genomic_DNA"/>
</dbReference>
<dbReference type="GO" id="GO:0080032">
    <property type="term" value="F:methyl jasmonate esterase activity"/>
    <property type="evidence" value="ECO:0007669"/>
    <property type="project" value="TreeGrafter"/>
</dbReference>
<dbReference type="PANTHER" id="PTHR10992">
    <property type="entry name" value="METHYLESTERASE FAMILY MEMBER"/>
    <property type="match status" value="1"/>
</dbReference>
<dbReference type="InterPro" id="IPR000073">
    <property type="entry name" value="AB_hydrolase_1"/>
</dbReference>
<dbReference type="PANTHER" id="PTHR10992:SF1008">
    <property type="entry name" value="AB HYDROLASE-1 DOMAIN-CONTAINING PROTEIN"/>
    <property type="match status" value="1"/>
</dbReference>
<dbReference type="Gene3D" id="3.40.50.1820">
    <property type="entry name" value="alpha/beta hydrolase"/>
    <property type="match status" value="1"/>
</dbReference>
<dbReference type="Pfam" id="PF12697">
    <property type="entry name" value="Abhydrolase_6"/>
    <property type="match status" value="1"/>
</dbReference>
<dbReference type="GO" id="GO:0080031">
    <property type="term" value="F:methyl salicylate esterase activity"/>
    <property type="evidence" value="ECO:0007669"/>
    <property type="project" value="TreeGrafter"/>
</dbReference>
<feature type="domain" description="AB hydrolase-1" evidence="1">
    <location>
        <begin position="4"/>
        <end position="215"/>
    </location>
</feature>
<dbReference type="OrthoDB" id="408373at2759"/>
<dbReference type="SUPFAM" id="SSF53474">
    <property type="entry name" value="alpha/beta-Hydrolases"/>
    <property type="match status" value="1"/>
</dbReference>
<keyword evidence="3" id="KW-1185">Reference proteome</keyword>
<name>A0A835FL50_9POAL</name>
<dbReference type="InterPro" id="IPR029058">
    <property type="entry name" value="AB_hydrolase_fold"/>
</dbReference>
<organism evidence="2 3">
    <name type="scientific">Digitaria exilis</name>
    <dbReference type="NCBI Taxonomy" id="1010633"/>
    <lineage>
        <taxon>Eukaryota</taxon>
        <taxon>Viridiplantae</taxon>
        <taxon>Streptophyta</taxon>
        <taxon>Embryophyta</taxon>
        <taxon>Tracheophyta</taxon>
        <taxon>Spermatophyta</taxon>
        <taxon>Magnoliopsida</taxon>
        <taxon>Liliopsida</taxon>
        <taxon>Poales</taxon>
        <taxon>Poaceae</taxon>
        <taxon>PACMAD clade</taxon>
        <taxon>Panicoideae</taxon>
        <taxon>Panicodae</taxon>
        <taxon>Paniceae</taxon>
        <taxon>Anthephorinae</taxon>
        <taxon>Digitaria</taxon>
    </lineage>
</organism>
<comment type="caution">
    <text evidence="2">The sequence shown here is derived from an EMBL/GenBank/DDBJ whole genome shotgun (WGS) entry which is preliminary data.</text>
</comment>